<dbReference type="InterPro" id="IPR013954">
    <property type="entry name" value="PNK3P"/>
</dbReference>
<dbReference type="FunFam" id="3.40.50.1000:FF:000078">
    <property type="entry name" value="Bifunctional polynucleotide phosphatase/kinase"/>
    <property type="match status" value="1"/>
</dbReference>
<evidence type="ECO:0000256" key="2">
    <source>
        <dbReference type="ARBA" id="ARBA00022763"/>
    </source>
</evidence>
<dbReference type="InterPro" id="IPR036412">
    <property type="entry name" value="HAD-like_sf"/>
</dbReference>
<reference evidence="8 9" key="1">
    <citation type="journal article" date="2013" name="Nat. Commun.">
        <title>Genome analysis reveals insights into physiology and longevity of the Brandt's bat Myotis brandtii.</title>
        <authorList>
            <person name="Seim I."/>
            <person name="Fang X."/>
            <person name="Xiong Z."/>
            <person name="Lobanov A.V."/>
            <person name="Huang Z."/>
            <person name="Ma S."/>
            <person name="Feng Y."/>
            <person name="Turanov A.A."/>
            <person name="Zhu Y."/>
            <person name="Lenz T.L."/>
            <person name="Gerashchenko M.V."/>
            <person name="Fan D."/>
            <person name="Hee Yim S."/>
            <person name="Yao X."/>
            <person name="Jordan D."/>
            <person name="Xiong Y."/>
            <person name="Ma Y."/>
            <person name="Lyapunov A.N."/>
            <person name="Chen G."/>
            <person name="Kulakova O.I."/>
            <person name="Sun Y."/>
            <person name="Lee S.G."/>
            <person name="Bronson R.T."/>
            <person name="Moskalev A.A."/>
            <person name="Sunyaev S.R."/>
            <person name="Zhang G."/>
            <person name="Krogh A."/>
            <person name="Wang J."/>
            <person name="Gladyshev V.N."/>
        </authorList>
    </citation>
    <scope>NUCLEOTIDE SEQUENCE [LARGE SCALE GENOMIC DNA]</scope>
</reference>
<evidence type="ECO:0000259" key="7">
    <source>
        <dbReference type="Pfam" id="PF17913"/>
    </source>
</evidence>
<dbReference type="InterPro" id="IPR008984">
    <property type="entry name" value="SMAD_FHA_dom_sf"/>
</dbReference>
<evidence type="ECO:0000256" key="1">
    <source>
        <dbReference type="ARBA" id="ARBA00004123"/>
    </source>
</evidence>
<evidence type="ECO:0000256" key="4">
    <source>
        <dbReference type="ARBA" id="ARBA00023204"/>
    </source>
</evidence>
<dbReference type="EMBL" id="KE164201">
    <property type="protein sequence ID" value="EPQ16003.1"/>
    <property type="molecule type" value="Genomic_DNA"/>
</dbReference>
<keyword evidence="3" id="KW-0378">Hydrolase</keyword>
<dbReference type="InterPro" id="IPR006549">
    <property type="entry name" value="HAD-SF_hydro_IIIA"/>
</dbReference>
<dbReference type="SUPFAM" id="SSF49879">
    <property type="entry name" value="SMAD/FHA domain"/>
    <property type="match status" value="1"/>
</dbReference>
<evidence type="ECO:0000313" key="8">
    <source>
        <dbReference type="EMBL" id="EPQ16003.1"/>
    </source>
</evidence>
<dbReference type="PANTHER" id="PTHR12083">
    <property type="entry name" value="BIFUNCTIONAL POLYNUCLEOTIDE PHOSPHATASE/KINASE"/>
    <property type="match status" value="1"/>
</dbReference>
<dbReference type="NCBIfam" id="TIGR01663">
    <property type="entry name" value="PNK-3'Pase"/>
    <property type="match status" value="1"/>
</dbReference>
<dbReference type="InterPro" id="IPR023214">
    <property type="entry name" value="HAD_sf"/>
</dbReference>
<feature type="compositionally biased region" description="Acidic residues" evidence="6">
    <location>
        <begin position="128"/>
        <end position="141"/>
    </location>
</feature>
<keyword evidence="5" id="KW-0539">Nucleus</keyword>
<dbReference type="NCBIfam" id="TIGR01662">
    <property type="entry name" value="HAD-SF-IIIA"/>
    <property type="match status" value="1"/>
</dbReference>
<dbReference type="InterPro" id="IPR027417">
    <property type="entry name" value="P-loop_NTPase"/>
</dbReference>
<dbReference type="InterPro" id="IPR041388">
    <property type="entry name" value="FHA_2"/>
</dbReference>
<evidence type="ECO:0000256" key="5">
    <source>
        <dbReference type="ARBA" id="ARBA00023242"/>
    </source>
</evidence>
<dbReference type="Gene3D" id="3.40.50.1000">
    <property type="entry name" value="HAD superfamily/HAD-like"/>
    <property type="match status" value="1"/>
</dbReference>
<dbReference type="AlphaFoldDB" id="S7PYH0"/>
<keyword evidence="2" id="KW-0227">DNA damage</keyword>
<gene>
    <name evidence="8" type="ORF">D623_10017670</name>
</gene>
<dbReference type="GO" id="GO:0046404">
    <property type="term" value="F:ATP-dependent polydeoxyribonucleotide 5'-hydroxyl-kinase activity"/>
    <property type="evidence" value="ECO:0007669"/>
    <property type="project" value="InterPro"/>
</dbReference>
<dbReference type="GO" id="GO:0006281">
    <property type="term" value="P:DNA repair"/>
    <property type="evidence" value="ECO:0007669"/>
    <property type="project" value="UniProtKB-KW"/>
</dbReference>
<dbReference type="CDD" id="cd01625">
    <property type="entry name" value="HAD_PNP"/>
    <property type="match status" value="1"/>
</dbReference>
<keyword evidence="4" id="KW-0234">DNA repair</keyword>
<dbReference type="CDD" id="cd22736">
    <property type="entry name" value="FHA_PNKP"/>
    <property type="match status" value="1"/>
</dbReference>
<dbReference type="FunFam" id="2.60.200.20:FF:000009">
    <property type="entry name" value="bifunctional polynucleotide phosphatase/kinase"/>
    <property type="match status" value="1"/>
</dbReference>
<dbReference type="Gene3D" id="2.60.200.20">
    <property type="match status" value="1"/>
</dbReference>
<keyword evidence="8" id="KW-0808">Transferase</keyword>
<feature type="domain" description="PNK FHA" evidence="7">
    <location>
        <begin position="11"/>
        <end position="80"/>
    </location>
</feature>
<dbReference type="Gene3D" id="3.40.50.300">
    <property type="entry name" value="P-loop containing nucleotide triphosphate hydrolases"/>
    <property type="match status" value="1"/>
</dbReference>
<keyword evidence="8" id="KW-0418">Kinase</keyword>
<dbReference type="GO" id="GO:0046403">
    <property type="term" value="F:polynucleotide 3'-phosphatase activity"/>
    <property type="evidence" value="ECO:0007669"/>
    <property type="project" value="InterPro"/>
</dbReference>
<dbReference type="PANTHER" id="PTHR12083:SF9">
    <property type="entry name" value="BIFUNCTIONAL POLYNUCLEOTIDE PHOSPHATASE_KINASE"/>
    <property type="match status" value="1"/>
</dbReference>
<comment type="subcellular location">
    <subcellularLocation>
        <location evidence="1">Nucleus</location>
    </subcellularLocation>
</comment>
<dbReference type="Pfam" id="PF08645">
    <property type="entry name" value="PNK3P"/>
    <property type="match status" value="1"/>
</dbReference>
<dbReference type="SUPFAM" id="SSF56784">
    <property type="entry name" value="HAD-like"/>
    <property type="match status" value="1"/>
</dbReference>
<proteinExistence type="predicted"/>
<sequence>MAGMEARGRLWLESPPGGVPPIFLPAGGQALVLGRGPLTQVTDRKCSRNQVELVADPETRTVAVKQLGVNPSTAGTQELKLGSEGSLGVGDTLYLVNGLYPLTLRWEEARVPESQPDTPPGTPPVAPTEEEEEEKEGEEEDVAQRKKRMRKSSPGWESFEKLLVFTAPGVKARSKVAGFDLDGTLITTRSGKVFPTGPTDWRILYLEIPRKLRELDADGYKLVIFTNQMGIGRGKVSAEEFKAKVEAVLEKLGVPFQVLVATHAGLYRKPVIGMWDHLREQANEGVPISIGDSVFVGDAAGRTANWAPERKKKDFSCADRLRTVSSSGPLYLPESSSLLSSNPEVVVAVGFPGAGKSTFLQEHLVSAGYVHVNRDTLGSWQRCVAMCEAALKQGKRVVIDNTNPDPASRARKQFKAPTLAEGFAELLEIPFRLHVEPQRERLYRQFSEG</sequence>
<dbReference type="SUPFAM" id="SSF52540">
    <property type="entry name" value="P-loop containing nucleoside triphosphate hydrolases"/>
    <property type="match status" value="1"/>
</dbReference>
<dbReference type="Proteomes" id="UP000052978">
    <property type="component" value="Unassembled WGS sequence"/>
</dbReference>
<dbReference type="NCBIfam" id="TIGR01664">
    <property type="entry name" value="DNA-3'-Pase"/>
    <property type="match status" value="1"/>
</dbReference>
<evidence type="ECO:0000256" key="6">
    <source>
        <dbReference type="SAM" id="MobiDB-lite"/>
    </source>
</evidence>
<dbReference type="InterPro" id="IPR006550">
    <property type="entry name" value="PNKP"/>
</dbReference>
<name>S7PYH0_MYOBR</name>
<dbReference type="InterPro" id="IPR006551">
    <property type="entry name" value="Polynucleotide_phosphatase"/>
</dbReference>
<keyword evidence="9" id="KW-1185">Reference proteome</keyword>
<accession>S7PYH0</accession>
<evidence type="ECO:0000256" key="3">
    <source>
        <dbReference type="ARBA" id="ARBA00022801"/>
    </source>
</evidence>
<organism evidence="8 9">
    <name type="scientific">Myotis brandtii</name>
    <name type="common">Brandt's bat</name>
    <dbReference type="NCBI Taxonomy" id="109478"/>
    <lineage>
        <taxon>Eukaryota</taxon>
        <taxon>Metazoa</taxon>
        <taxon>Chordata</taxon>
        <taxon>Craniata</taxon>
        <taxon>Vertebrata</taxon>
        <taxon>Euteleostomi</taxon>
        <taxon>Mammalia</taxon>
        <taxon>Eutheria</taxon>
        <taxon>Laurasiatheria</taxon>
        <taxon>Chiroptera</taxon>
        <taxon>Yangochiroptera</taxon>
        <taxon>Vespertilionidae</taxon>
        <taxon>Myotis</taxon>
    </lineage>
</organism>
<dbReference type="GO" id="GO:0005634">
    <property type="term" value="C:nucleus"/>
    <property type="evidence" value="ECO:0007669"/>
    <property type="project" value="UniProtKB-SubCell"/>
</dbReference>
<evidence type="ECO:0000313" key="9">
    <source>
        <dbReference type="Proteomes" id="UP000052978"/>
    </source>
</evidence>
<dbReference type="GO" id="GO:0003690">
    <property type="term" value="F:double-stranded DNA binding"/>
    <property type="evidence" value="ECO:0007669"/>
    <property type="project" value="TreeGrafter"/>
</dbReference>
<protein>
    <submittedName>
        <fullName evidence="8">Bifunctional polynucleotide phosphatase/kinase</fullName>
    </submittedName>
</protein>
<feature type="region of interest" description="Disordered" evidence="6">
    <location>
        <begin position="110"/>
        <end position="150"/>
    </location>
</feature>
<dbReference type="Pfam" id="PF17913">
    <property type="entry name" value="FHA_2"/>
    <property type="match status" value="1"/>
</dbReference>
<dbReference type="Pfam" id="PF13671">
    <property type="entry name" value="AAA_33"/>
    <property type="match status" value="1"/>
</dbReference>
<feature type="compositionally biased region" description="Pro residues" evidence="6">
    <location>
        <begin position="117"/>
        <end position="126"/>
    </location>
</feature>